<dbReference type="InterPro" id="IPR036220">
    <property type="entry name" value="UDP-Glc/GDP-Man_DH_C_sf"/>
</dbReference>
<protein>
    <recommendedName>
        <fullName evidence="1">UDP-glucose/GDP-mannose dehydrogenase C-terminal domain-containing protein</fullName>
    </recommendedName>
</protein>
<evidence type="ECO:0000313" key="2">
    <source>
        <dbReference type="EMBL" id="QDE66977.1"/>
    </source>
</evidence>
<dbReference type="Gene3D" id="3.40.50.720">
    <property type="entry name" value="NAD(P)-binding Rossmann-like Domain"/>
    <property type="match status" value="1"/>
</dbReference>
<sequence length="63" mass="7618">MRSTQVRRRAVRFLVTEWNELRRPDLKRLRALMRRPIIFDGRNVLDPRFARSDGFTYIGIGRD</sequence>
<proteinExistence type="predicted"/>
<dbReference type="EMBL" id="CP017174">
    <property type="protein sequence ID" value="QDE66977.1"/>
    <property type="molecule type" value="Genomic_DNA"/>
</dbReference>
<evidence type="ECO:0000313" key="3">
    <source>
        <dbReference type="Proteomes" id="UP000320179"/>
    </source>
</evidence>
<feature type="domain" description="UDP-glucose/GDP-mannose dehydrogenase C-terminal" evidence="1">
    <location>
        <begin position="10"/>
        <end position="47"/>
    </location>
</feature>
<dbReference type="InterPro" id="IPR014027">
    <property type="entry name" value="UDP-Glc/GDP-Man_DH_C"/>
</dbReference>
<reference evidence="2 3" key="1">
    <citation type="journal article" date="2019" name="Science">
        <title>Social genes are selection hotspots in kin groups of a soil microbe.</title>
        <authorList>
            <person name="Wielgoss S."/>
            <person name="Wolfensberger R."/>
            <person name="Sun L."/>
            <person name="Fiegna F."/>
            <person name="Velicer G.J."/>
        </authorList>
    </citation>
    <scope>NUCLEOTIDE SEQUENCE [LARGE SCALE GENOMIC DNA]</scope>
    <source>
        <strain evidence="2 3">MC3.5.9c15</strain>
    </source>
</reference>
<gene>
    <name evidence="2" type="ORF">BHS09_08110</name>
</gene>
<evidence type="ECO:0000259" key="1">
    <source>
        <dbReference type="Pfam" id="PF03720"/>
    </source>
</evidence>
<name>A0AAE6FXI4_MYXXA</name>
<accession>A0AAE6FXI4</accession>
<dbReference type="AlphaFoldDB" id="A0AAE6FXI4"/>
<dbReference type="GO" id="GO:0016616">
    <property type="term" value="F:oxidoreductase activity, acting on the CH-OH group of donors, NAD or NADP as acceptor"/>
    <property type="evidence" value="ECO:0007669"/>
    <property type="project" value="InterPro"/>
</dbReference>
<dbReference type="SUPFAM" id="SSF52413">
    <property type="entry name" value="UDP-glucose/GDP-mannose dehydrogenase C-terminal domain"/>
    <property type="match status" value="1"/>
</dbReference>
<dbReference type="RefSeq" id="WP_257792135.1">
    <property type="nucleotide sequence ID" value="NZ_CP017170.1"/>
</dbReference>
<dbReference type="Proteomes" id="UP000320179">
    <property type="component" value="Chromosome"/>
</dbReference>
<dbReference type="Pfam" id="PF03720">
    <property type="entry name" value="UDPG_MGDP_dh_C"/>
    <property type="match status" value="1"/>
</dbReference>
<dbReference type="GO" id="GO:0051287">
    <property type="term" value="F:NAD binding"/>
    <property type="evidence" value="ECO:0007669"/>
    <property type="project" value="InterPro"/>
</dbReference>
<organism evidence="2 3">
    <name type="scientific">Myxococcus xanthus</name>
    <dbReference type="NCBI Taxonomy" id="34"/>
    <lineage>
        <taxon>Bacteria</taxon>
        <taxon>Pseudomonadati</taxon>
        <taxon>Myxococcota</taxon>
        <taxon>Myxococcia</taxon>
        <taxon>Myxococcales</taxon>
        <taxon>Cystobacterineae</taxon>
        <taxon>Myxococcaceae</taxon>
        <taxon>Myxococcus</taxon>
    </lineage>
</organism>